<evidence type="ECO:0008006" key="4">
    <source>
        <dbReference type="Google" id="ProtNLM"/>
    </source>
</evidence>
<dbReference type="InterPro" id="IPR020493">
    <property type="entry name" value="Uncharacterised_HI0310"/>
</dbReference>
<proteinExistence type="predicted"/>
<gene>
    <name evidence="2" type="ORF">C5N92_07795</name>
</gene>
<dbReference type="EMBL" id="PTPX01000014">
    <property type="protein sequence ID" value="RAL18605.1"/>
    <property type="molecule type" value="Genomic_DNA"/>
</dbReference>
<evidence type="ECO:0000313" key="3">
    <source>
        <dbReference type="Proteomes" id="UP000248689"/>
    </source>
</evidence>
<comment type="caution">
    <text evidence="2">The sequence shown here is derived from an EMBL/GenBank/DDBJ whole genome shotgun (WGS) entry which is preliminary data.</text>
</comment>
<keyword evidence="1" id="KW-0732">Signal</keyword>
<dbReference type="AlphaFoldDB" id="A0A328BY73"/>
<dbReference type="Proteomes" id="UP000248689">
    <property type="component" value="Unassembled WGS sequence"/>
</dbReference>
<dbReference type="OrthoDB" id="5690714at2"/>
<reference evidence="3" key="1">
    <citation type="submission" date="2018-02" db="EMBL/GenBank/DDBJ databases">
        <title>Glaesserella australis sp. nov., isolated from the lungs of pigs.</title>
        <authorList>
            <person name="Turni C."/>
            <person name="Christensen H."/>
        </authorList>
    </citation>
    <scope>NUCLEOTIDE SEQUENCE [LARGE SCALE GENOMIC DNA]</scope>
    <source>
        <strain evidence="3">HS4635</strain>
    </source>
</reference>
<evidence type="ECO:0000256" key="1">
    <source>
        <dbReference type="SAM" id="SignalP"/>
    </source>
</evidence>
<sequence length="114" mass="12492">MKISLLRSIIIAMAPLLVAINGSATELKTSSLSIAKAQSSGKLPQQCQQMFKEIDRLVADAEKQPGTHTQMQKMKNKLSSSKQQILKMDIALQEKSCDKGLVALSHLKQSNINN</sequence>
<dbReference type="Pfam" id="PF17274">
    <property type="entry name" value="DUF5339"/>
    <property type="match status" value="1"/>
</dbReference>
<protein>
    <recommendedName>
        <fullName evidence="4">ABC transporter ATPase</fullName>
    </recommendedName>
</protein>
<name>A0A328BY73_9PAST</name>
<evidence type="ECO:0000313" key="2">
    <source>
        <dbReference type="EMBL" id="RAL18605.1"/>
    </source>
</evidence>
<feature type="chain" id="PRO_5016434393" description="ABC transporter ATPase" evidence="1">
    <location>
        <begin position="25"/>
        <end position="114"/>
    </location>
</feature>
<organism evidence="2 3">
    <name type="scientific">Glaesserella australis</name>
    <dbReference type="NCBI Taxonomy" id="2094024"/>
    <lineage>
        <taxon>Bacteria</taxon>
        <taxon>Pseudomonadati</taxon>
        <taxon>Pseudomonadota</taxon>
        <taxon>Gammaproteobacteria</taxon>
        <taxon>Pasteurellales</taxon>
        <taxon>Pasteurellaceae</taxon>
        <taxon>Glaesserella</taxon>
    </lineage>
</organism>
<feature type="signal peptide" evidence="1">
    <location>
        <begin position="1"/>
        <end position="24"/>
    </location>
</feature>
<keyword evidence="3" id="KW-1185">Reference proteome</keyword>
<accession>A0A328BY73</accession>